<organism evidence="3 5">
    <name type="scientific">Borrelia miyamotoi</name>
    <dbReference type="NCBI Taxonomy" id="47466"/>
    <lineage>
        <taxon>Bacteria</taxon>
        <taxon>Pseudomonadati</taxon>
        <taxon>Spirochaetota</taxon>
        <taxon>Spirochaetia</taxon>
        <taxon>Spirochaetales</taxon>
        <taxon>Borreliaceae</taxon>
        <taxon>Borrelia</taxon>
    </lineage>
</organism>
<name>A0AAP8YUE6_9SPIR</name>
<proteinExistence type="predicted"/>
<dbReference type="Proteomes" id="UP000291995">
    <property type="component" value="Chromosome"/>
</dbReference>
<dbReference type="RefSeq" id="WP_025443577.1">
    <property type="nucleotide sequence ID" value="NZ_AP024371.1"/>
</dbReference>
<feature type="chain" id="PRO_5043036959" description="Lipoprotein" evidence="1">
    <location>
        <begin position="22"/>
        <end position="241"/>
    </location>
</feature>
<keyword evidence="1" id="KW-0732">Signal</keyword>
<evidence type="ECO:0000313" key="4">
    <source>
        <dbReference type="Proteomes" id="UP000230633"/>
    </source>
</evidence>
<dbReference type="Proteomes" id="UP000230633">
    <property type="component" value="Chromosome"/>
</dbReference>
<dbReference type="AlphaFoldDB" id="A0AAP8YUE6"/>
<evidence type="ECO:0000256" key="1">
    <source>
        <dbReference type="SAM" id="SignalP"/>
    </source>
</evidence>
<dbReference type="EMBL" id="CP024333">
    <property type="protein sequence ID" value="ATQ15810.1"/>
    <property type="molecule type" value="Genomic_DNA"/>
</dbReference>
<dbReference type="PROSITE" id="PS51257">
    <property type="entry name" value="PROKAR_LIPOPROTEIN"/>
    <property type="match status" value="1"/>
</dbReference>
<evidence type="ECO:0000313" key="2">
    <source>
        <dbReference type="EMBL" id="ATQ15810.1"/>
    </source>
</evidence>
<accession>A0AAP8YUE6</accession>
<reference evidence="3" key="2">
    <citation type="submission" date="2022-12" db="EMBL/GenBank/DDBJ databases">
        <title>Whole genome sequencing of Borrelia miyamotoi strains isolated at the Russian territory.</title>
        <authorList>
            <person name="Kuleshov K.V."/>
            <person name="Platonov A.E."/>
            <person name="Goptar I.A."/>
            <person name="Shipulin G.A."/>
            <person name="Markelov M.L."/>
            <person name="Koetsveld J."/>
            <person name="Kolyasnikova N.M."/>
            <person name="Sarksyan D.S."/>
            <person name="Toporkova M.G."/>
            <person name="Hovius J.W."/>
        </authorList>
    </citation>
    <scope>NUCLEOTIDE SEQUENCE</scope>
    <source>
        <strain evidence="3">Yekat-76</strain>
    </source>
</reference>
<sequence length="241" mass="27657">MRRFYKLIFVPLIFIACTAISEVNLKDDVSGTVSLEFNVNKEFEKVRKEIVTTLGGEEVAKIPLFPIDIIKQYFDNEGKNLGLKLLKIKSDGDSFYLDFQFGSLIKILKDYLEDEKMPIFTVKNKNGKNVLEIDANLKNITKIINLNKEGLSDALAALLPSEEMPMSEKEYKDVLVYFFSDFTPHASELIDNSDMTVKIKTSRKIQEQFGFNQIDSNTLELKLSMIRTLSFEKPIKLKLVY</sequence>
<keyword evidence="4" id="KW-1185">Reference proteome</keyword>
<evidence type="ECO:0008006" key="6">
    <source>
        <dbReference type="Google" id="ProtNLM"/>
    </source>
</evidence>
<feature type="signal peptide" evidence="1">
    <location>
        <begin position="1"/>
        <end position="21"/>
    </location>
</feature>
<evidence type="ECO:0000313" key="3">
    <source>
        <dbReference type="EMBL" id="QBK61795.1"/>
    </source>
</evidence>
<dbReference type="GeneID" id="75118331"/>
<gene>
    <name evidence="2" type="ORF">CNO13_01130</name>
    <name evidence="3" type="ORF">EZU67_01135</name>
</gene>
<protein>
    <recommendedName>
        <fullName evidence="6">Lipoprotein</fullName>
    </recommendedName>
</protein>
<evidence type="ECO:0000313" key="5">
    <source>
        <dbReference type="Proteomes" id="UP000291995"/>
    </source>
</evidence>
<reference evidence="5" key="1">
    <citation type="submission" date="2019-03" db="EMBL/GenBank/DDBJ databases">
        <title>Whole genome sequencing of Borrelia miyamotoi strains isolated at the Russian territory.</title>
        <authorList>
            <person name="Kuleshov K.V."/>
            <person name="Platonov A.E."/>
            <person name="Goptar I.A."/>
            <person name="Shipulin G.A."/>
            <person name="Markelov M.L."/>
            <person name="Koetsveld J."/>
            <person name="Kolyasnikova N.M."/>
            <person name="Sarksyan D.S."/>
            <person name="Toporkova M.G."/>
            <person name="Hovius J.W."/>
        </authorList>
    </citation>
    <scope>NUCLEOTIDE SEQUENCE [LARGE SCALE GENOMIC DNA]</scope>
    <source>
        <strain evidence="2 4">Yekat-1</strain>
        <strain evidence="5">Yekat-76</strain>
    </source>
</reference>
<dbReference type="EMBL" id="CP036557">
    <property type="protein sequence ID" value="QBK61795.1"/>
    <property type="molecule type" value="Genomic_DNA"/>
</dbReference>